<keyword evidence="2" id="KW-1185">Reference proteome</keyword>
<gene>
    <name evidence="1" type="ORF">MRB53_006376</name>
</gene>
<accession>A0ACC2MGI1</accession>
<name>A0ACC2MGI1_PERAE</name>
<comment type="caution">
    <text evidence="1">The sequence shown here is derived from an EMBL/GenBank/DDBJ whole genome shotgun (WGS) entry which is preliminary data.</text>
</comment>
<evidence type="ECO:0000313" key="2">
    <source>
        <dbReference type="Proteomes" id="UP001234297"/>
    </source>
</evidence>
<protein>
    <submittedName>
        <fullName evidence="1">Uncharacterized protein</fullName>
    </submittedName>
</protein>
<proteinExistence type="predicted"/>
<dbReference type="Proteomes" id="UP001234297">
    <property type="component" value="Chromosome 2"/>
</dbReference>
<dbReference type="EMBL" id="CM056810">
    <property type="protein sequence ID" value="KAJ8644628.1"/>
    <property type="molecule type" value="Genomic_DNA"/>
</dbReference>
<reference evidence="1 2" key="1">
    <citation type="journal article" date="2022" name="Hortic Res">
        <title>A haplotype resolved chromosomal level avocado genome allows analysis of novel avocado genes.</title>
        <authorList>
            <person name="Nath O."/>
            <person name="Fletcher S.J."/>
            <person name="Hayward A."/>
            <person name="Shaw L.M."/>
            <person name="Masouleh A.K."/>
            <person name="Furtado A."/>
            <person name="Henry R.J."/>
            <person name="Mitter N."/>
        </authorList>
    </citation>
    <scope>NUCLEOTIDE SEQUENCE [LARGE SCALE GENOMIC DNA]</scope>
    <source>
        <strain evidence="2">cv. Hass</strain>
    </source>
</reference>
<evidence type="ECO:0000313" key="1">
    <source>
        <dbReference type="EMBL" id="KAJ8644628.1"/>
    </source>
</evidence>
<organism evidence="1 2">
    <name type="scientific">Persea americana</name>
    <name type="common">Avocado</name>
    <dbReference type="NCBI Taxonomy" id="3435"/>
    <lineage>
        <taxon>Eukaryota</taxon>
        <taxon>Viridiplantae</taxon>
        <taxon>Streptophyta</taxon>
        <taxon>Embryophyta</taxon>
        <taxon>Tracheophyta</taxon>
        <taxon>Spermatophyta</taxon>
        <taxon>Magnoliopsida</taxon>
        <taxon>Magnoliidae</taxon>
        <taxon>Laurales</taxon>
        <taxon>Lauraceae</taxon>
        <taxon>Persea</taxon>
    </lineage>
</organism>
<sequence length="189" mass="21334">MSDKKLLSDDSDKKGVKRNLPSWTISNEKAGNPQRKKHVDTDKVEVASNMSTPDFSELLEGVVLVLSGFINPERGILRSQALEMGAEYRADWTSDCTLLICAFPNTPKFRQVEADCGTIVSKEWLLECHKQKTLVEIDRFLMHAGKPWRKSNCHAGVQEHEKLPGKSHERTEKRSHPRLIGSTISEVSH</sequence>